<reference evidence="1 2" key="1">
    <citation type="journal article" date="2017" name="Genome Biol. Evol.">
        <title>Phytophthora megakarya and P. palmivora, closely related causal agents of cacao black pod rot, underwent increases in genome sizes and gene numbers by different mechanisms.</title>
        <authorList>
            <person name="Ali S.S."/>
            <person name="Shao J."/>
            <person name="Lary D.J."/>
            <person name="Kronmiller B."/>
            <person name="Shen D."/>
            <person name="Strem M.D."/>
            <person name="Amoako-Attah I."/>
            <person name="Akrofi A.Y."/>
            <person name="Begoude B.A."/>
            <person name="Ten Hoopen G.M."/>
            <person name="Coulibaly K."/>
            <person name="Kebe B.I."/>
            <person name="Melnick R.L."/>
            <person name="Guiltinan M.J."/>
            <person name="Tyler B.M."/>
            <person name="Meinhardt L.W."/>
            <person name="Bailey B.A."/>
        </authorList>
    </citation>
    <scope>NUCLEOTIDE SEQUENCE [LARGE SCALE GENOMIC DNA]</scope>
    <source>
        <strain evidence="2">sbr112.9</strain>
    </source>
</reference>
<proteinExistence type="predicted"/>
<dbReference type="AlphaFoldDB" id="A0A2P4YT54"/>
<gene>
    <name evidence="1" type="ORF">PHPALM_1112</name>
</gene>
<sequence length="113" mass="12935">MEVRYKNLFVSADIVVKDETQLHADLPTISNVIKMGVMRMNTNNHVVKKTYYVSLVDEKKYYDVVAQSRFPRRKLETLTLRMSTNNHVVKKNILRGVSGVLKPGTMTLILGQP</sequence>
<keyword evidence="2" id="KW-1185">Reference proteome</keyword>
<evidence type="ECO:0000313" key="2">
    <source>
        <dbReference type="Proteomes" id="UP000237271"/>
    </source>
</evidence>
<evidence type="ECO:0000313" key="1">
    <source>
        <dbReference type="EMBL" id="POM80982.1"/>
    </source>
</evidence>
<dbReference type="Proteomes" id="UP000237271">
    <property type="component" value="Unassembled WGS sequence"/>
</dbReference>
<feature type="non-terminal residue" evidence="1">
    <location>
        <position position="113"/>
    </location>
</feature>
<keyword evidence="1" id="KW-0067">ATP-binding</keyword>
<dbReference type="GO" id="GO:0005524">
    <property type="term" value="F:ATP binding"/>
    <property type="evidence" value="ECO:0007669"/>
    <property type="project" value="UniProtKB-KW"/>
</dbReference>
<comment type="caution">
    <text evidence="1">The sequence shown here is derived from an EMBL/GenBank/DDBJ whole genome shotgun (WGS) entry which is preliminary data.</text>
</comment>
<name>A0A2P4YT54_9STRA</name>
<keyword evidence="1" id="KW-0547">Nucleotide-binding</keyword>
<organism evidence="1 2">
    <name type="scientific">Phytophthora palmivora</name>
    <dbReference type="NCBI Taxonomy" id="4796"/>
    <lineage>
        <taxon>Eukaryota</taxon>
        <taxon>Sar</taxon>
        <taxon>Stramenopiles</taxon>
        <taxon>Oomycota</taxon>
        <taxon>Peronosporomycetes</taxon>
        <taxon>Peronosporales</taxon>
        <taxon>Peronosporaceae</taxon>
        <taxon>Phytophthora</taxon>
    </lineage>
</organism>
<protein>
    <submittedName>
        <fullName evidence="1">ATP-binding cassette (ABC) Superfamily</fullName>
    </submittedName>
</protein>
<accession>A0A2P4YT54</accession>
<dbReference type="EMBL" id="NCKW01000209">
    <property type="protein sequence ID" value="POM80982.1"/>
    <property type="molecule type" value="Genomic_DNA"/>
</dbReference>